<reference evidence="4" key="1">
    <citation type="journal article" date="2011" name="Nat. Genet.">
        <title>The Arabidopsis lyrata genome sequence and the basis of rapid genome size change.</title>
        <authorList>
            <person name="Hu T.T."/>
            <person name="Pattyn P."/>
            <person name="Bakker E.G."/>
            <person name="Cao J."/>
            <person name="Cheng J.-F."/>
            <person name="Clark R.M."/>
            <person name="Fahlgren N."/>
            <person name="Fawcett J.A."/>
            <person name="Grimwood J."/>
            <person name="Gundlach H."/>
            <person name="Haberer G."/>
            <person name="Hollister J.D."/>
            <person name="Ossowski S."/>
            <person name="Ottilar R.P."/>
            <person name="Salamov A.A."/>
            <person name="Schneeberger K."/>
            <person name="Spannagl M."/>
            <person name="Wang X."/>
            <person name="Yang L."/>
            <person name="Nasrallah M.E."/>
            <person name="Bergelson J."/>
            <person name="Carrington J.C."/>
            <person name="Gaut B.S."/>
            <person name="Schmutz J."/>
            <person name="Mayer K.F.X."/>
            <person name="Van de Peer Y."/>
            <person name="Grigoriev I.V."/>
            <person name="Nordborg M."/>
            <person name="Weigel D."/>
            <person name="Guo Y.-L."/>
        </authorList>
    </citation>
    <scope>NUCLEOTIDE SEQUENCE [LARGE SCALE GENOMIC DNA]</scope>
    <source>
        <strain evidence="4">cv. MN47</strain>
    </source>
</reference>
<dbReference type="EMBL" id="GL348716">
    <property type="protein sequence ID" value="EFH57840.1"/>
    <property type="molecule type" value="Genomic_DNA"/>
</dbReference>
<evidence type="ECO:0000313" key="4">
    <source>
        <dbReference type="Proteomes" id="UP000008694"/>
    </source>
</evidence>
<name>D7LLH7_ARALL</name>
<evidence type="ECO:0000256" key="1">
    <source>
        <dbReference type="SAM" id="SignalP"/>
    </source>
</evidence>
<feature type="domain" description="Neprosin PEP catalytic" evidence="2">
    <location>
        <begin position="249"/>
        <end position="500"/>
    </location>
</feature>
<dbReference type="PANTHER" id="PTHR31589">
    <property type="entry name" value="PROTEIN, PUTATIVE (DUF239)-RELATED-RELATED"/>
    <property type="match status" value="1"/>
</dbReference>
<dbReference type="Gene3D" id="3.90.1320.10">
    <property type="entry name" value="Outer-capsid protein sigma 3, large lobe"/>
    <property type="match status" value="3"/>
</dbReference>
<evidence type="ECO:0000313" key="3">
    <source>
        <dbReference type="EMBL" id="EFH57840.1"/>
    </source>
</evidence>
<dbReference type="AlphaFoldDB" id="D7LLH7"/>
<keyword evidence="1" id="KW-0732">Signal</keyword>
<dbReference type="STRING" id="81972.D7LLH7"/>
<organism evidence="4">
    <name type="scientific">Arabidopsis lyrata subsp. lyrata</name>
    <name type="common">Lyre-leaved rock-cress</name>
    <dbReference type="NCBI Taxonomy" id="81972"/>
    <lineage>
        <taxon>Eukaryota</taxon>
        <taxon>Viridiplantae</taxon>
        <taxon>Streptophyta</taxon>
        <taxon>Embryophyta</taxon>
        <taxon>Tracheophyta</taxon>
        <taxon>Spermatophyta</taxon>
        <taxon>Magnoliopsida</taxon>
        <taxon>eudicotyledons</taxon>
        <taxon>Gunneridae</taxon>
        <taxon>Pentapetalae</taxon>
        <taxon>rosids</taxon>
        <taxon>malvids</taxon>
        <taxon>Brassicales</taxon>
        <taxon>Brassicaceae</taxon>
        <taxon>Camelineae</taxon>
        <taxon>Arabidopsis</taxon>
    </lineage>
</organism>
<dbReference type="PANTHER" id="PTHR31589:SF233">
    <property type="entry name" value="PROTEIN, PUTATIVE (DUF239)-RELATED"/>
    <property type="match status" value="1"/>
</dbReference>
<protein>
    <recommendedName>
        <fullName evidence="2">Neprosin PEP catalytic domain-containing protein</fullName>
    </recommendedName>
</protein>
<dbReference type="HOGENOM" id="CLU_295169_0_0_1"/>
<dbReference type="PROSITE" id="PS52045">
    <property type="entry name" value="NEPROSIN_PEP_CD"/>
    <property type="match status" value="2"/>
</dbReference>
<dbReference type="Pfam" id="PF03080">
    <property type="entry name" value="Neprosin"/>
    <property type="match status" value="2"/>
</dbReference>
<evidence type="ECO:0000259" key="2">
    <source>
        <dbReference type="PROSITE" id="PS52045"/>
    </source>
</evidence>
<proteinExistence type="predicted"/>
<sequence>MSLHLVLCLSSYLLLTQAAVGSIDPILKDFDCVDIYKQPAFQHPLLKHHKIQEKFNSKERLRRKDEYHQTNDKSCPKGTVPILRQRNGIESVHLDTLEYPGQHFAVIENVLDGSIYRGAGAMISIHNLTLQNNQYSKNQIWLENGPRDQLNSIQFGLAVHPRLYGDTFTRFTIYWTPILKDFDCVDIYKQPAFQHPLLKHHKIQEKFNSKERLRRKDEYHQTNDKSCPKGTVPILRQTNGIESVHLDTLEYPGQHFAVIENVLDGSIYRGAGAMISIHNLTLQNNQYSKNQIWLENGPRDQLNSIQFGLAVHPRLYGDTFTRFTIYWTADGYKRTGCYNTKCPGFITVSRVPLIGTTFNDSSVYGGKETVFTKPQVFQDGFSGNWVLKLYDEVIGYWPKELFTHLNKGVSLVRFGGNTFPSPEGISPPMGNGHFPVIDYHKSAHFSFVKVKNSNYQSIDIEDKKTRLYADSYQCYRLTYWGYSKSNGVSFSFGGPGGNCVNCRWSLKWIQHSILNCSWRSHFSSIHEIDTLSSSKSGAQYYFDSKDSAFLGQSSKRIVFCLSSSSLPNEEDVVHQTVESDSPELPGENDLIRVVGDNDLSNTGSKGFKQTTTRSNLVAKQVFSMQSALHLGFVSRVDTTSSLYVLTWSHEIQRHTEISLTELPVVVTVNTCNIGRHWLINTSCLHLIVGAFALTTPPALELPILKDFDCVDIYKQPAFQHPLLKHHKIQEKINSKERLRRKDEYHQTNNKSCPKGTVPILRQTNGIESVHLDTLEYPGQHFAVIENVLDGSIYRGAGAMISIHNLTLQNNQYSKNQIWLENGPRDQLNSIQFGLAVHPRLYGDTFTRFTIYWTADGYKRTGCYNTKCPGFITVSRVPLIGTTFNDSSVYGGKETVFTKPQVFQDGFSGNWVLKLNDQVIGYWPKELFTHLNKGVSLVRFGGNTFPSPEGISPPMGNGHFPVIDYHKSSHFSFVKVKNSNYQSIDIEDKKTRLYADSYQCYRLTYWGYSKSNGVSFSFGGPGGNCGT</sequence>
<keyword evidence="4" id="KW-1185">Reference proteome</keyword>
<feature type="signal peptide" evidence="1">
    <location>
        <begin position="1"/>
        <end position="18"/>
    </location>
</feature>
<dbReference type="Pfam" id="PF14365">
    <property type="entry name" value="Neprosin_AP"/>
    <property type="match status" value="3"/>
</dbReference>
<dbReference type="Gramene" id="fgenesh1_pg.C_scaffold_4001946">
    <property type="protein sequence ID" value="fgenesh1_pg.C_scaffold_4001946"/>
    <property type="gene ID" value="fgenesh1_pg.C_scaffold_4001946"/>
</dbReference>
<gene>
    <name evidence="3" type="ORF">ARALYDRAFT_345604</name>
</gene>
<dbReference type="InterPro" id="IPR025521">
    <property type="entry name" value="Neprosin_propep"/>
</dbReference>
<feature type="chain" id="PRO_5003102038" description="Neprosin PEP catalytic domain-containing protein" evidence="1">
    <location>
        <begin position="19"/>
        <end position="1026"/>
    </location>
</feature>
<dbReference type="eggNOG" id="ENOG502SNKD">
    <property type="taxonomic scope" value="Eukaryota"/>
</dbReference>
<dbReference type="InterPro" id="IPR053168">
    <property type="entry name" value="Glutamic_endopeptidase"/>
</dbReference>
<dbReference type="Proteomes" id="UP000008694">
    <property type="component" value="Unassembled WGS sequence"/>
</dbReference>
<accession>D7LLH7</accession>
<feature type="domain" description="Neprosin PEP catalytic" evidence="2">
    <location>
        <begin position="774"/>
        <end position="1025"/>
    </location>
</feature>
<dbReference type="InterPro" id="IPR004314">
    <property type="entry name" value="Neprosin"/>
</dbReference>